<reference evidence="1" key="1">
    <citation type="journal article" date="2019" name="bioRxiv">
        <title>The Genome of the Zebra Mussel, Dreissena polymorpha: A Resource for Invasive Species Research.</title>
        <authorList>
            <person name="McCartney M.A."/>
            <person name="Auch B."/>
            <person name="Kono T."/>
            <person name="Mallez S."/>
            <person name="Zhang Y."/>
            <person name="Obille A."/>
            <person name="Becker A."/>
            <person name="Abrahante J.E."/>
            <person name="Garbe J."/>
            <person name="Badalamenti J.P."/>
            <person name="Herman A."/>
            <person name="Mangelson H."/>
            <person name="Liachko I."/>
            <person name="Sullivan S."/>
            <person name="Sone E.D."/>
            <person name="Koren S."/>
            <person name="Silverstein K.A.T."/>
            <person name="Beckman K.B."/>
            <person name="Gohl D.M."/>
        </authorList>
    </citation>
    <scope>NUCLEOTIDE SEQUENCE</scope>
    <source>
        <strain evidence="1">Duluth1</strain>
        <tissue evidence="1">Whole animal</tissue>
    </source>
</reference>
<evidence type="ECO:0000313" key="1">
    <source>
        <dbReference type="EMBL" id="KAH3842536.1"/>
    </source>
</evidence>
<dbReference type="AlphaFoldDB" id="A0A9D4QT18"/>
<name>A0A9D4QT18_DREPO</name>
<protein>
    <submittedName>
        <fullName evidence="1">Uncharacterized protein</fullName>
    </submittedName>
</protein>
<dbReference type="EMBL" id="JAIWYP010000004">
    <property type="protein sequence ID" value="KAH3842536.1"/>
    <property type="molecule type" value="Genomic_DNA"/>
</dbReference>
<sequence length="63" mass="7279">MQGSSFGDICLMYYDYLYRNYKGDITVVFDGYKQGPTIKDITHLRRTKGKLGKAVKFSLENHP</sequence>
<keyword evidence="2" id="KW-1185">Reference proteome</keyword>
<reference evidence="1" key="2">
    <citation type="submission" date="2020-11" db="EMBL/GenBank/DDBJ databases">
        <authorList>
            <person name="McCartney M.A."/>
            <person name="Auch B."/>
            <person name="Kono T."/>
            <person name="Mallez S."/>
            <person name="Becker A."/>
            <person name="Gohl D.M."/>
            <person name="Silverstein K.A.T."/>
            <person name="Koren S."/>
            <person name="Bechman K.B."/>
            <person name="Herman A."/>
            <person name="Abrahante J.E."/>
            <person name="Garbe J."/>
        </authorList>
    </citation>
    <scope>NUCLEOTIDE SEQUENCE</scope>
    <source>
        <strain evidence="1">Duluth1</strain>
        <tissue evidence="1">Whole animal</tissue>
    </source>
</reference>
<accession>A0A9D4QT18</accession>
<dbReference type="Proteomes" id="UP000828390">
    <property type="component" value="Unassembled WGS sequence"/>
</dbReference>
<gene>
    <name evidence="1" type="ORF">DPMN_116033</name>
</gene>
<organism evidence="1 2">
    <name type="scientific">Dreissena polymorpha</name>
    <name type="common">Zebra mussel</name>
    <name type="synonym">Mytilus polymorpha</name>
    <dbReference type="NCBI Taxonomy" id="45954"/>
    <lineage>
        <taxon>Eukaryota</taxon>
        <taxon>Metazoa</taxon>
        <taxon>Spiralia</taxon>
        <taxon>Lophotrochozoa</taxon>
        <taxon>Mollusca</taxon>
        <taxon>Bivalvia</taxon>
        <taxon>Autobranchia</taxon>
        <taxon>Heteroconchia</taxon>
        <taxon>Euheterodonta</taxon>
        <taxon>Imparidentia</taxon>
        <taxon>Neoheterodontei</taxon>
        <taxon>Myida</taxon>
        <taxon>Dreissenoidea</taxon>
        <taxon>Dreissenidae</taxon>
        <taxon>Dreissena</taxon>
    </lineage>
</organism>
<evidence type="ECO:0000313" key="2">
    <source>
        <dbReference type="Proteomes" id="UP000828390"/>
    </source>
</evidence>
<comment type="caution">
    <text evidence="1">The sequence shown here is derived from an EMBL/GenBank/DDBJ whole genome shotgun (WGS) entry which is preliminary data.</text>
</comment>
<proteinExistence type="predicted"/>